<comment type="caution">
    <text evidence="4">The sequence shown here is derived from an EMBL/GenBank/DDBJ whole genome shotgun (WGS) entry which is preliminary data.</text>
</comment>
<name>A0AAE8SLD0_9HYPO</name>
<evidence type="ECO:0000313" key="5">
    <source>
        <dbReference type="Proteomes" id="UP001187734"/>
    </source>
</evidence>
<evidence type="ECO:0000256" key="1">
    <source>
        <dbReference type="ARBA" id="ARBA00022737"/>
    </source>
</evidence>
<feature type="compositionally biased region" description="Low complexity" evidence="3">
    <location>
        <begin position="56"/>
        <end position="71"/>
    </location>
</feature>
<dbReference type="InterPro" id="IPR002060">
    <property type="entry name" value="Squ/phyt_synthse"/>
</dbReference>
<gene>
    <name evidence="4" type="ORF">FTOL_09865</name>
</gene>
<protein>
    <submittedName>
        <fullName evidence="4">Uncharacterized protein</fullName>
    </submittedName>
</protein>
<feature type="compositionally biased region" description="Polar residues" evidence="3">
    <location>
        <begin position="72"/>
        <end position="84"/>
    </location>
</feature>
<dbReference type="Proteomes" id="UP001187734">
    <property type="component" value="Unassembled WGS sequence"/>
</dbReference>
<feature type="region of interest" description="Disordered" evidence="3">
    <location>
        <begin position="37"/>
        <end position="120"/>
    </location>
</feature>
<dbReference type="SUPFAM" id="SSF48576">
    <property type="entry name" value="Terpenoid synthases"/>
    <property type="match status" value="1"/>
</dbReference>
<sequence length="594" mass="66538">MTLQEEQISPEERQRRLQAEHYAKQVAVRDARLAQLRQQAEQAAQRSYGIPSTTGLLAYPNLPNQANPQQQGEMSPQGNKSNKLSPEEEQKRRQLVRAIRPESMSPEQVQEAKRRQLAAQHGRQIAGIGYQQMGDGIPNKCPSDVELRLGLEADVPDFVNFRSACREGDSSTVESIVSSQSRSPLFLHKGLDDALKNGKDDVSRFLLQCGATMTRATPAAVLRAPADKQVALFQVLMEHGWTVNTPESLLPEIVRSNNEPLFDWFLEQGADPNVAGPQNDQGQTLRLAAIQGTVQVVQKLLNAGAKMASSGLYWAAGAYPEGSVPSIRRVEPSAEFDKSRIPVMELLLENGGDVNHRLETRHMEELYPIVNAVKAGAVERVKWLLSKGADPDLKGPWGSARDYAKRDSSDKMKQVLGVERGPSLRGFAYARTSRRTYITDAEVESARRYCLTQLQNSDYDAHLIRRFVPSPVQDTYAALRTLNLELVRLPELVSNPMIGAFRMKFWQESIDKTFAGRPPREPICILLHKCLQDLEARQGNSTKKSLKFWISRLIKTREKYMTNRPFADLASLEEYAENTYSTLMYSTLASAVFS</sequence>
<evidence type="ECO:0000256" key="3">
    <source>
        <dbReference type="SAM" id="MobiDB-lite"/>
    </source>
</evidence>
<dbReference type="InterPro" id="IPR036770">
    <property type="entry name" value="Ankyrin_rpt-contain_sf"/>
</dbReference>
<dbReference type="PANTHER" id="PTHR24189">
    <property type="entry name" value="MYOTROPHIN"/>
    <property type="match status" value="1"/>
</dbReference>
<dbReference type="PANTHER" id="PTHR24189:SF50">
    <property type="entry name" value="ANKYRIN REPEAT AND SOCS BOX PROTEIN 2"/>
    <property type="match status" value="1"/>
</dbReference>
<keyword evidence="1" id="KW-0677">Repeat</keyword>
<proteinExistence type="predicted"/>
<dbReference type="Gene3D" id="1.25.40.20">
    <property type="entry name" value="Ankyrin repeat-containing domain"/>
    <property type="match status" value="1"/>
</dbReference>
<evidence type="ECO:0000256" key="2">
    <source>
        <dbReference type="ARBA" id="ARBA00023043"/>
    </source>
</evidence>
<evidence type="ECO:0000313" key="4">
    <source>
        <dbReference type="EMBL" id="SPJ82460.1"/>
    </source>
</evidence>
<keyword evidence="2" id="KW-0040">ANK repeat</keyword>
<dbReference type="SUPFAM" id="SSF48403">
    <property type="entry name" value="Ankyrin repeat"/>
    <property type="match status" value="1"/>
</dbReference>
<dbReference type="Gene3D" id="1.10.600.10">
    <property type="entry name" value="Farnesyl Diphosphate Synthase"/>
    <property type="match status" value="1"/>
</dbReference>
<accession>A0AAE8SLD0</accession>
<keyword evidence="5" id="KW-1185">Reference proteome</keyword>
<dbReference type="EMBL" id="ONZP01000363">
    <property type="protein sequence ID" value="SPJ82460.1"/>
    <property type="molecule type" value="Genomic_DNA"/>
</dbReference>
<feature type="compositionally biased region" description="Low complexity" evidence="3">
    <location>
        <begin position="37"/>
        <end position="46"/>
    </location>
</feature>
<dbReference type="Pfam" id="PF00494">
    <property type="entry name" value="SQS_PSY"/>
    <property type="match status" value="1"/>
</dbReference>
<dbReference type="InterPro" id="IPR008949">
    <property type="entry name" value="Isoprenoid_synthase_dom_sf"/>
</dbReference>
<dbReference type="AlphaFoldDB" id="A0AAE8SLD0"/>
<reference evidence="4" key="1">
    <citation type="submission" date="2018-03" db="EMBL/GenBank/DDBJ databases">
        <authorList>
            <person name="Guldener U."/>
        </authorList>
    </citation>
    <scope>NUCLEOTIDE SEQUENCE</scope>
</reference>
<organism evidence="4 5">
    <name type="scientific">Fusarium torulosum</name>
    <dbReference type="NCBI Taxonomy" id="33205"/>
    <lineage>
        <taxon>Eukaryota</taxon>
        <taxon>Fungi</taxon>
        <taxon>Dikarya</taxon>
        <taxon>Ascomycota</taxon>
        <taxon>Pezizomycotina</taxon>
        <taxon>Sordariomycetes</taxon>
        <taxon>Hypocreomycetidae</taxon>
        <taxon>Hypocreales</taxon>
        <taxon>Nectriaceae</taxon>
        <taxon>Fusarium</taxon>
    </lineage>
</organism>
<dbReference type="InterPro" id="IPR050745">
    <property type="entry name" value="Multifunctional_regulatory"/>
</dbReference>